<dbReference type="Proteomes" id="UP001560045">
    <property type="component" value="Unassembled WGS sequence"/>
</dbReference>
<feature type="transmembrane region" description="Helical" evidence="2">
    <location>
        <begin position="90"/>
        <end position="117"/>
    </location>
</feature>
<dbReference type="RefSeq" id="WP_369204450.1">
    <property type="nucleotide sequence ID" value="NZ_JBFNXQ010000013.1"/>
</dbReference>
<evidence type="ECO:0000313" key="3">
    <source>
        <dbReference type="EMBL" id="MEX5718018.1"/>
    </source>
</evidence>
<organism evidence="3 4">
    <name type="scientific">Geodermatophilus maliterrae</name>
    <dbReference type="NCBI Taxonomy" id="3162531"/>
    <lineage>
        <taxon>Bacteria</taxon>
        <taxon>Bacillati</taxon>
        <taxon>Actinomycetota</taxon>
        <taxon>Actinomycetes</taxon>
        <taxon>Geodermatophilales</taxon>
        <taxon>Geodermatophilaceae</taxon>
        <taxon>Geodermatophilus</taxon>
    </lineage>
</organism>
<evidence type="ECO:0000256" key="1">
    <source>
        <dbReference type="SAM" id="MobiDB-lite"/>
    </source>
</evidence>
<evidence type="ECO:0000256" key="2">
    <source>
        <dbReference type="SAM" id="Phobius"/>
    </source>
</evidence>
<dbReference type="EMBL" id="JBFNXQ010000013">
    <property type="protein sequence ID" value="MEX5718018.1"/>
    <property type="molecule type" value="Genomic_DNA"/>
</dbReference>
<gene>
    <name evidence="3" type="ORF">ABQ292_06510</name>
</gene>
<protein>
    <recommendedName>
        <fullName evidence="5">4 TMS phage holin, superfamily IV</fullName>
    </recommendedName>
</protein>
<keyword evidence="2" id="KW-0472">Membrane</keyword>
<feature type="transmembrane region" description="Helical" evidence="2">
    <location>
        <begin position="5"/>
        <end position="24"/>
    </location>
</feature>
<feature type="transmembrane region" description="Helical" evidence="2">
    <location>
        <begin position="65"/>
        <end position="84"/>
    </location>
</feature>
<keyword evidence="2" id="KW-1133">Transmembrane helix</keyword>
<feature type="region of interest" description="Disordered" evidence="1">
    <location>
        <begin position="131"/>
        <end position="160"/>
    </location>
</feature>
<keyword evidence="4" id="KW-1185">Reference proteome</keyword>
<evidence type="ECO:0000313" key="4">
    <source>
        <dbReference type="Proteomes" id="UP001560045"/>
    </source>
</evidence>
<accession>A0ABV3XBT0</accession>
<feature type="transmembrane region" description="Helical" evidence="2">
    <location>
        <begin position="30"/>
        <end position="53"/>
    </location>
</feature>
<evidence type="ECO:0008006" key="5">
    <source>
        <dbReference type="Google" id="ProtNLM"/>
    </source>
</evidence>
<keyword evidence="2" id="KW-0812">Transmembrane</keyword>
<reference evidence="3 4" key="1">
    <citation type="submission" date="2024-06" db="EMBL/GenBank/DDBJ databases">
        <title>Draft genome sequence of Geodermatophilus badlandi, a novel member of the Geodermatophilaceae isolated from badland sedimentary rocks in the Red desert, Wyoming, USA.</title>
        <authorList>
            <person name="Ben Tekaya S."/>
            <person name="Nouioui I."/>
            <person name="Flores G.M."/>
            <person name="Shaal M.N."/>
            <person name="Bredoire F."/>
            <person name="Basile F."/>
            <person name="Van Diepen L."/>
            <person name="Ward N.L."/>
        </authorList>
    </citation>
    <scope>NUCLEOTIDE SEQUENCE [LARGE SCALE GENOMIC DNA]</scope>
    <source>
        <strain evidence="3 4">WL48A</strain>
    </source>
</reference>
<name>A0ABV3XBT0_9ACTN</name>
<proteinExistence type="predicted"/>
<comment type="caution">
    <text evidence="3">The sequence shown here is derived from an EMBL/GenBank/DDBJ whole genome shotgun (WGS) entry which is preliminary data.</text>
</comment>
<sequence length="160" mass="15786">MTRRVVEFVSAAVLAVAVAGWLALVEVFWLPLRVAGVLVPLSVVLAVVGNLLLVAGAHRLTGSRAVAALPALTWLGIAVAATVRRPEGDLVAAGGGGLGAVTLAFLGLGGVAAAFAVGRVLGAPAVPGLTPGRPPAAAAPPGAPGTAPARRLRRQDGAHR</sequence>
<feature type="compositionally biased region" description="Pro residues" evidence="1">
    <location>
        <begin position="132"/>
        <end position="143"/>
    </location>
</feature>